<dbReference type="InterPro" id="IPR025875">
    <property type="entry name" value="Leu-rich_rpt_4"/>
</dbReference>
<accession>A0A7J6L0G9</accession>
<dbReference type="SMART" id="SM00365">
    <property type="entry name" value="LRR_SD22"/>
    <property type="match status" value="7"/>
</dbReference>
<keyword evidence="1" id="KW-0433">Leucine-rich repeat</keyword>
<dbReference type="AlphaFoldDB" id="A0A7J6L0G9"/>
<protein>
    <recommendedName>
        <fullName evidence="6">Protein phosphatase 1 regulatory subunit 7</fullName>
    </recommendedName>
</protein>
<organism evidence="4 5">
    <name type="scientific">Perkinsus olseni</name>
    <name type="common">Perkinsus atlanticus</name>
    <dbReference type="NCBI Taxonomy" id="32597"/>
    <lineage>
        <taxon>Eukaryota</taxon>
        <taxon>Sar</taxon>
        <taxon>Alveolata</taxon>
        <taxon>Perkinsozoa</taxon>
        <taxon>Perkinsea</taxon>
        <taxon>Perkinsida</taxon>
        <taxon>Perkinsidae</taxon>
        <taxon>Perkinsus</taxon>
    </lineage>
</organism>
<keyword evidence="2" id="KW-0677">Repeat</keyword>
<gene>
    <name evidence="4" type="ORF">FOL46_009370</name>
</gene>
<dbReference type="InterPro" id="IPR050836">
    <property type="entry name" value="SDS22/Internalin_LRR"/>
</dbReference>
<dbReference type="PANTHER" id="PTHR46652">
    <property type="entry name" value="LEUCINE-RICH REPEAT AND IQ DOMAIN-CONTAINING PROTEIN 1-RELATED"/>
    <property type="match status" value="1"/>
</dbReference>
<feature type="region of interest" description="Disordered" evidence="3">
    <location>
        <begin position="1"/>
        <end position="20"/>
    </location>
</feature>
<dbReference type="SMART" id="SM00369">
    <property type="entry name" value="LRR_TYP"/>
    <property type="match status" value="4"/>
</dbReference>
<name>A0A7J6L0G9_PEROL</name>
<sequence length="521" mass="58531">MSTPPVLQVPPAEPNSEEGPTIYRLGEDVELTEDQEEIDVSYLRVGKLENLEKCRKLKSLKLIANEIKKIEGLEECKELQHLELYQNHIRIMENLNHLVNLRVLDLSFNKIRKIEGISNLVNLEKLYLANNKITTMEDIPYLPNLVLLELGSNKIRKIDNLRNLPKLEELWIGRNKIESLECDEVPESLKIVSMSSNRVTSWAVPEGQHSILESKNIEQLHLAHNQMPTLAADSVVLAQLPKLWELDLAGNVMTTVPPLPPSIVELWMNDNSVENLTAVCEALKKLPKLATVYLERNPCQTDAPPLTAGAAPCNPLDGVFVKDSGPPILAGYFNLTRSAFDMNLTYNGTSYRVGSIPYDMKDQHNTELGCWVYIAIDVLVRLPKPVKEYVGLPLLYFNKGSLTLPAAPCEPLDGIFVKNSGPSKLTGSFKFTRTHFDMNLNYAGSPYRVENIPYSMVDVQDAGQGCELDIAESVLEKMPKNVREDVGLRLVFLYEGMLHFTTEFDGFESLTPVTFKKQGTQ</sequence>
<dbReference type="Pfam" id="PF12799">
    <property type="entry name" value="LRR_4"/>
    <property type="match status" value="2"/>
</dbReference>
<evidence type="ECO:0000313" key="4">
    <source>
        <dbReference type="EMBL" id="KAF4653085.1"/>
    </source>
</evidence>
<dbReference type="EMBL" id="JABANN010000845">
    <property type="protein sequence ID" value="KAF4653085.1"/>
    <property type="molecule type" value="Genomic_DNA"/>
</dbReference>
<evidence type="ECO:0000256" key="2">
    <source>
        <dbReference type="ARBA" id="ARBA00022737"/>
    </source>
</evidence>
<dbReference type="InterPro" id="IPR032675">
    <property type="entry name" value="LRR_dom_sf"/>
</dbReference>
<evidence type="ECO:0000256" key="1">
    <source>
        <dbReference type="ARBA" id="ARBA00022614"/>
    </source>
</evidence>
<dbReference type="PROSITE" id="PS51450">
    <property type="entry name" value="LRR"/>
    <property type="match status" value="5"/>
</dbReference>
<dbReference type="PANTHER" id="PTHR46652:SF3">
    <property type="entry name" value="LEUCINE-RICH REPEAT-CONTAINING PROTEIN 9"/>
    <property type="match status" value="1"/>
</dbReference>
<dbReference type="Proteomes" id="UP000572268">
    <property type="component" value="Unassembled WGS sequence"/>
</dbReference>
<reference evidence="4 5" key="1">
    <citation type="submission" date="2020-04" db="EMBL/GenBank/DDBJ databases">
        <title>Perkinsus olseni comparative genomics.</title>
        <authorList>
            <person name="Bogema D.R."/>
        </authorList>
    </citation>
    <scope>NUCLEOTIDE SEQUENCE [LARGE SCALE GENOMIC DNA]</scope>
    <source>
        <strain evidence="4">ATCC PRA-31</strain>
    </source>
</reference>
<evidence type="ECO:0008006" key="6">
    <source>
        <dbReference type="Google" id="ProtNLM"/>
    </source>
</evidence>
<dbReference type="InterPro" id="IPR001611">
    <property type="entry name" value="Leu-rich_rpt"/>
</dbReference>
<evidence type="ECO:0000313" key="5">
    <source>
        <dbReference type="Proteomes" id="UP000572268"/>
    </source>
</evidence>
<comment type="caution">
    <text evidence="4">The sequence shown here is derived from an EMBL/GenBank/DDBJ whole genome shotgun (WGS) entry which is preliminary data.</text>
</comment>
<dbReference type="SUPFAM" id="SSF52058">
    <property type="entry name" value="L domain-like"/>
    <property type="match status" value="1"/>
</dbReference>
<dbReference type="Gene3D" id="3.80.10.10">
    <property type="entry name" value="Ribonuclease Inhibitor"/>
    <property type="match status" value="1"/>
</dbReference>
<proteinExistence type="predicted"/>
<evidence type="ECO:0000256" key="3">
    <source>
        <dbReference type="SAM" id="MobiDB-lite"/>
    </source>
</evidence>
<dbReference type="InterPro" id="IPR003591">
    <property type="entry name" value="Leu-rich_rpt_typical-subtyp"/>
</dbReference>